<accession>A0AAD5XFU6</accession>
<feature type="region of interest" description="Disordered" evidence="1">
    <location>
        <begin position="575"/>
        <end position="607"/>
    </location>
</feature>
<evidence type="ECO:0000313" key="3">
    <source>
        <dbReference type="Proteomes" id="UP001211907"/>
    </source>
</evidence>
<dbReference type="AlphaFoldDB" id="A0AAD5XFU6"/>
<proteinExistence type="predicted"/>
<evidence type="ECO:0000313" key="2">
    <source>
        <dbReference type="EMBL" id="KAJ3113774.1"/>
    </source>
</evidence>
<sequence length="825" mass="89686">MSRESSDHVRGFRGSNGISNLFRQVASLFNPNERRQQEETKNLQQEDASTNEIIPEVSCSTFTTVVTANTSPEIALAVEGVNNRSSGAPEENHTNLSLSAAAANNLATQSLNLLNIQQNSADSSILLAPSNFIEPSPRRILLSNEASQSSLSAVSSSVRDTALPWSNIPAINAIDPILLPEVAPIISLLQPNRNQVRHQHQQESFHQTQQNSQNLPTHLQQPRLRRRNAVDFSAAIDIMGPPIEIQNENIPGNVMQNSRRGILRTASSFGGNSRGSGLIVMRNLGGNISEDSDFENEGDSSSHDNGLTVNGLNYDLNEATPYSRSLEAQNSSGIAIIQQTSLPATQETSSNFREVVARLSNITAAMMNPAISATIPPVMSSSNENVSARAPPQMERTVIGGPRRRLLPEQHPVLNNFDSFDGWLIFHGEMALQPEVSDLISRGNEAQASRDATADRQHNRIVSRTQRHGGIHRIQEIHQSFENFPVNTIPNTAVVLSGAPDPQTLLQVEQFWNRVTARRRNMQQQNVPQVTAPSQPPPPRPQLVAASLRQNSEPMDATATLFESFINGYLDAEKCEERDQSSQTNRNKNESNSSAQKPHPTSLPSTVITGYTPLHCNSLPLKTPHPTVPFQAVSRTIWIKGNSHVLFDPLLSNAHNASAVEGWFSRTYRDLCDCEHRHAESQALVIRTTGTGLSRLLDANACPVMPADWSHVDIMMKVLCGGGEGVGGNGDGHLNGGASGAVGIGAFDRSDGGREEVSAAVANGTRRRSENVGEVSSRSIDSGGGNAGGSGRNQRRRLLNERTRGSAAELESFYGIPEDDWGFVW</sequence>
<feature type="region of interest" description="Disordered" evidence="1">
    <location>
        <begin position="749"/>
        <end position="797"/>
    </location>
</feature>
<keyword evidence="3" id="KW-1185">Reference proteome</keyword>
<protein>
    <submittedName>
        <fullName evidence="2">Uncharacterized protein</fullName>
    </submittedName>
</protein>
<reference evidence="2" key="1">
    <citation type="submission" date="2020-05" db="EMBL/GenBank/DDBJ databases">
        <title>Phylogenomic resolution of chytrid fungi.</title>
        <authorList>
            <person name="Stajich J.E."/>
            <person name="Amses K."/>
            <person name="Simmons R."/>
            <person name="Seto K."/>
            <person name="Myers J."/>
            <person name="Bonds A."/>
            <person name="Quandt C.A."/>
            <person name="Barry K."/>
            <person name="Liu P."/>
            <person name="Grigoriev I."/>
            <person name="Longcore J.E."/>
            <person name="James T.Y."/>
        </authorList>
    </citation>
    <scope>NUCLEOTIDE SEQUENCE</scope>
    <source>
        <strain evidence="2">JEL0513</strain>
    </source>
</reference>
<organism evidence="2 3">
    <name type="scientific">Physocladia obscura</name>
    <dbReference type="NCBI Taxonomy" id="109957"/>
    <lineage>
        <taxon>Eukaryota</taxon>
        <taxon>Fungi</taxon>
        <taxon>Fungi incertae sedis</taxon>
        <taxon>Chytridiomycota</taxon>
        <taxon>Chytridiomycota incertae sedis</taxon>
        <taxon>Chytridiomycetes</taxon>
        <taxon>Chytridiales</taxon>
        <taxon>Chytriomycetaceae</taxon>
        <taxon>Physocladia</taxon>
    </lineage>
</organism>
<dbReference type="Proteomes" id="UP001211907">
    <property type="component" value="Unassembled WGS sequence"/>
</dbReference>
<name>A0AAD5XFU6_9FUNG</name>
<gene>
    <name evidence="2" type="ORF">HK100_001887</name>
</gene>
<comment type="caution">
    <text evidence="2">The sequence shown here is derived from an EMBL/GenBank/DDBJ whole genome shotgun (WGS) entry which is preliminary data.</text>
</comment>
<feature type="compositionally biased region" description="Low complexity" evidence="1">
    <location>
        <begin position="202"/>
        <end position="213"/>
    </location>
</feature>
<dbReference type="EMBL" id="JADGJH010001421">
    <property type="protein sequence ID" value="KAJ3113774.1"/>
    <property type="molecule type" value="Genomic_DNA"/>
</dbReference>
<evidence type="ECO:0000256" key="1">
    <source>
        <dbReference type="SAM" id="MobiDB-lite"/>
    </source>
</evidence>
<feature type="compositionally biased region" description="Gly residues" evidence="1">
    <location>
        <begin position="782"/>
        <end position="791"/>
    </location>
</feature>
<feature type="compositionally biased region" description="Polar residues" evidence="1">
    <location>
        <begin position="581"/>
        <end position="596"/>
    </location>
</feature>
<feature type="region of interest" description="Disordered" evidence="1">
    <location>
        <begin position="521"/>
        <end position="543"/>
    </location>
</feature>
<feature type="region of interest" description="Disordered" evidence="1">
    <location>
        <begin position="199"/>
        <end position="224"/>
    </location>
</feature>